<dbReference type="SUPFAM" id="SSF54184">
    <property type="entry name" value="Penicillin-binding protein 2x (pbp-2x), c-terminal domain"/>
    <property type="match status" value="2"/>
</dbReference>
<evidence type="ECO:0000256" key="2">
    <source>
        <dbReference type="ARBA" id="ARBA00007171"/>
    </source>
</evidence>
<dbReference type="SMART" id="SM00740">
    <property type="entry name" value="PASTA"/>
    <property type="match status" value="2"/>
</dbReference>
<evidence type="ECO:0000259" key="5">
    <source>
        <dbReference type="PROSITE" id="PS51178"/>
    </source>
</evidence>
<dbReference type="EMBL" id="JBHRZV010000049">
    <property type="protein sequence ID" value="MFC3928301.1"/>
    <property type="molecule type" value="Genomic_DNA"/>
</dbReference>
<feature type="transmembrane region" description="Helical" evidence="4">
    <location>
        <begin position="30"/>
        <end position="50"/>
    </location>
</feature>
<dbReference type="InterPro" id="IPR036138">
    <property type="entry name" value="PBP_dimer_sf"/>
</dbReference>
<dbReference type="InterPro" id="IPR005543">
    <property type="entry name" value="PASTA_dom"/>
</dbReference>
<evidence type="ECO:0000256" key="1">
    <source>
        <dbReference type="ARBA" id="ARBA00004162"/>
    </source>
</evidence>
<dbReference type="InterPro" id="IPR053467">
    <property type="entry name" value="PbpX"/>
</dbReference>
<dbReference type="Proteomes" id="UP001595807">
    <property type="component" value="Unassembled WGS sequence"/>
</dbReference>
<dbReference type="Pfam" id="PF00905">
    <property type="entry name" value="Transpeptidase"/>
    <property type="match status" value="1"/>
</dbReference>
<evidence type="ECO:0000256" key="3">
    <source>
        <dbReference type="ARBA" id="ARBA00023136"/>
    </source>
</evidence>
<comment type="caution">
    <text evidence="6">The sequence shown here is derived from an EMBL/GenBank/DDBJ whole genome shotgun (WGS) entry which is preliminary data.</text>
</comment>
<sequence length="748" mass="81701">MKLFFQRLLAFIVRDRKSPEENRVHVGQNLLLLTIGLFVVFVVNFAIIIGRDDKFGVDLSEKAKQVYQTNTVVQATRGTIYDRNGYPIAEDSTTYSIYAVIDDSYVSVSGDVLYVQPSQYDTVAQIFHDNLGMETDFVLNQLKKDAYQVEFGNQGTGISYSTMTTIKDALAAAGIQGIAFTTNPSRMYPNGMFASEFIGMTSAVSDDENNVTIEGTSGLEAAFNDILSGTDGLITYKKDSRGNVLLGTGNVVREAVDGKDIYTTLSATLQTRLETQMNIFQEETGGVYASATVVNAKTGEILATTQRPSFNADTMEGLDAEGYTYQSQLYETMYEPGSTMKVFTLASAIDSGNFNPNQTYFNDKLEVYDVTIRDWDVNSGDSDGQYMSLAQGFAHSSNIGMVMLEQIMGNDLWLKYLSEFKFGTRTRIGMINESVGQVTSDNAANIAQSAFGQGISVTQLQMLRAFTAISNNGVMLEPQIVSQIYDVNTGTTRAASSEIVGNPISADAASQTRNYMVTVGTDPYFGTLYSSSVGGPVIQVGGYSVAMKSGTAQIAKDGVYLDGEYLYSVIAMVPADEPEFLMYVTLQQPEHFSIVNWQEIFNPILEEAMQMKDTLLAPATVTASTETPYTMPEVIGKKTGDTTDTLRQNIVQPILLGLGEKIVKSSVAEGENLASNQQVLLLTDDFSTLPDMYGWTKENVETFAQWMGIEISYEGSLTGTVIGQDKDDGTAMSDVKSLTITLEEDISD</sequence>
<dbReference type="InterPro" id="IPR050515">
    <property type="entry name" value="Beta-lactam/transpept"/>
</dbReference>
<name>A0ABV8CW17_9STRE</name>
<comment type="similarity">
    <text evidence="2">Belongs to the transpeptidase family.</text>
</comment>
<gene>
    <name evidence="6" type="primary">pbp2X</name>
    <name evidence="6" type="ORF">ACFORF_06955</name>
</gene>
<protein>
    <submittedName>
        <fullName evidence="6">Penicillin-binding protein PBP2X</fullName>
    </submittedName>
</protein>
<accession>A0ABV8CW17</accession>
<organism evidence="6 7">
    <name type="scientific">Streptococcus caprae</name>
    <dbReference type="NCBI Taxonomy" id="1640501"/>
    <lineage>
        <taxon>Bacteria</taxon>
        <taxon>Bacillati</taxon>
        <taxon>Bacillota</taxon>
        <taxon>Bacilli</taxon>
        <taxon>Lactobacillales</taxon>
        <taxon>Streptococcaceae</taxon>
        <taxon>Streptococcus</taxon>
    </lineage>
</organism>
<reference evidence="7" key="1">
    <citation type="journal article" date="2019" name="Int. J. Syst. Evol. Microbiol.">
        <title>The Global Catalogue of Microorganisms (GCM) 10K type strain sequencing project: providing services to taxonomists for standard genome sequencing and annotation.</title>
        <authorList>
            <consortium name="The Broad Institute Genomics Platform"/>
            <consortium name="The Broad Institute Genome Sequencing Center for Infectious Disease"/>
            <person name="Wu L."/>
            <person name="Ma J."/>
        </authorList>
    </citation>
    <scope>NUCLEOTIDE SEQUENCE [LARGE SCALE GENOMIC DNA]</scope>
    <source>
        <strain evidence="7">CCUG 67170</strain>
    </source>
</reference>
<dbReference type="PROSITE" id="PS51178">
    <property type="entry name" value="PASTA"/>
    <property type="match status" value="2"/>
</dbReference>
<evidence type="ECO:0000313" key="6">
    <source>
        <dbReference type="EMBL" id="MFC3928301.1"/>
    </source>
</evidence>
<dbReference type="Pfam" id="PF03793">
    <property type="entry name" value="PASTA"/>
    <property type="match status" value="2"/>
</dbReference>
<dbReference type="SUPFAM" id="SSF56601">
    <property type="entry name" value="beta-lactamase/transpeptidase-like"/>
    <property type="match status" value="1"/>
</dbReference>
<dbReference type="SUPFAM" id="SSF56519">
    <property type="entry name" value="Penicillin binding protein dimerisation domain"/>
    <property type="match status" value="1"/>
</dbReference>
<dbReference type="CDD" id="cd06575">
    <property type="entry name" value="PASTA_Pbp2x-like_2"/>
    <property type="match status" value="1"/>
</dbReference>
<dbReference type="InterPro" id="IPR012338">
    <property type="entry name" value="Beta-lactam/transpept-like"/>
</dbReference>
<dbReference type="Gene3D" id="3.40.710.10">
    <property type="entry name" value="DD-peptidase/beta-lactamase superfamily"/>
    <property type="match status" value="1"/>
</dbReference>
<dbReference type="CDD" id="cd06576">
    <property type="entry name" value="PASTA_Pbp2x-like_1"/>
    <property type="match status" value="1"/>
</dbReference>
<keyword evidence="3 4" id="KW-0472">Membrane</keyword>
<feature type="domain" description="PASTA" evidence="5">
    <location>
        <begin position="685"/>
        <end position="744"/>
    </location>
</feature>
<dbReference type="PANTHER" id="PTHR30627:SF26">
    <property type="entry name" value="PENICILLIN-BINDING PROTEIN 2B"/>
    <property type="match status" value="1"/>
</dbReference>
<comment type="subcellular location">
    <subcellularLocation>
        <location evidence="1">Cell membrane</location>
        <topology evidence="1">Single-pass membrane protein</topology>
    </subcellularLocation>
</comment>
<dbReference type="Gene3D" id="3.30.70.2110">
    <property type="match status" value="1"/>
</dbReference>
<dbReference type="Pfam" id="PF03717">
    <property type="entry name" value="PBP_dimer"/>
    <property type="match status" value="1"/>
</dbReference>
<dbReference type="InterPro" id="IPR001460">
    <property type="entry name" value="PCN-bd_Tpept"/>
</dbReference>
<evidence type="ECO:0000313" key="7">
    <source>
        <dbReference type="Proteomes" id="UP001595807"/>
    </source>
</evidence>
<dbReference type="InterPro" id="IPR005311">
    <property type="entry name" value="PBP_dimer"/>
</dbReference>
<dbReference type="RefSeq" id="WP_380426722.1">
    <property type="nucleotide sequence ID" value="NZ_JBHRZV010000049.1"/>
</dbReference>
<proteinExistence type="inferred from homology"/>
<keyword evidence="4" id="KW-1133">Transmembrane helix</keyword>
<dbReference type="PANTHER" id="PTHR30627">
    <property type="entry name" value="PEPTIDOGLYCAN D,D-TRANSPEPTIDASE"/>
    <property type="match status" value="1"/>
</dbReference>
<keyword evidence="7" id="KW-1185">Reference proteome</keyword>
<evidence type="ECO:0000256" key="4">
    <source>
        <dbReference type="SAM" id="Phobius"/>
    </source>
</evidence>
<dbReference type="Gene3D" id="3.90.1310.10">
    <property type="entry name" value="Penicillin-binding protein 2a (Domain 2)"/>
    <property type="match status" value="1"/>
</dbReference>
<dbReference type="NCBIfam" id="NF038271">
    <property type="entry name" value="strep_PBP2X"/>
    <property type="match status" value="1"/>
</dbReference>
<dbReference type="Gene3D" id="2.20.70.70">
    <property type="match status" value="2"/>
</dbReference>
<feature type="domain" description="PASTA" evidence="5">
    <location>
        <begin position="625"/>
        <end position="684"/>
    </location>
</feature>
<keyword evidence="4" id="KW-0812">Transmembrane</keyword>